<evidence type="ECO:0000313" key="4">
    <source>
        <dbReference type="Proteomes" id="UP000791440"/>
    </source>
</evidence>
<dbReference type="EMBL" id="JH668383">
    <property type="protein sequence ID" value="KAG6450126.1"/>
    <property type="molecule type" value="Genomic_DNA"/>
</dbReference>
<dbReference type="InterPro" id="IPR036645">
    <property type="entry name" value="Elafin-like_sf"/>
</dbReference>
<dbReference type="Gene3D" id="4.10.75.10">
    <property type="entry name" value="Elafin-like"/>
    <property type="match status" value="1"/>
</dbReference>
<accession>A0A922CKB9</accession>
<name>A0A922CKB9_MANSE</name>
<sequence>MSRYFVIVFASFLLLAVLSIDAQTGKAGSCPVAPPGTITTCDVKCTDDSQCSGAMKCCTYGCRIACLNPV</sequence>
<dbReference type="PROSITE" id="PS51390">
    <property type="entry name" value="WAP"/>
    <property type="match status" value="1"/>
</dbReference>
<dbReference type="Proteomes" id="UP000791440">
    <property type="component" value="Unassembled WGS sequence"/>
</dbReference>
<evidence type="ECO:0000256" key="1">
    <source>
        <dbReference type="SAM" id="SignalP"/>
    </source>
</evidence>
<evidence type="ECO:0000313" key="3">
    <source>
        <dbReference type="EMBL" id="KAG6450125.1"/>
    </source>
</evidence>
<feature type="domain" description="WAP" evidence="2">
    <location>
        <begin position="23"/>
        <end position="70"/>
    </location>
</feature>
<dbReference type="PRINTS" id="PR00003">
    <property type="entry name" value="4DISULPHCORE"/>
</dbReference>
<protein>
    <recommendedName>
        <fullName evidence="2">WAP domain-containing protein</fullName>
    </recommendedName>
</protein>
<dbReference type="EMBL" id="JH668383">
    <property type="protein sequence ID" value="KAG6450125.1"/>
    <property type="molecule type" value="Genomic_DNA"/>
</dbReference>
<dbReference type="SMART" id="SM00217">
    <property type="entry name" value="WAP"/>
    <property type="match status" value="1"/>
</dbReference>
<evidence type="ECO:0000259" key="2">
    <source>
        <dbReference type="PROSITE" id="PS51390"/>
    </source>
</evidence>
<keyword evidence="1" id="KW-0732">Signal</keyword>
<reference evidence="3" key="2">
    <citation type="submission" date="2020-12" db="EMBL/GenBank/DDBJ databases">
        <authorList>
            <person name="Kanost M."/>
        </authorList>
    </citation>
    <scope>NUCLEOTIDE SEQUENCE</scope>
</reference>
<feature type="chain" id="PRO_5038276773" description="WAP domain-containing protein" evidence="1">
    <location>
        <begin position="23"/>
        <end position="70"/>
    </location>
</feature>
<dbReference type="GO" id="GO:0030414">
    <property type="term" value="F:peptidase inhibitor activity"/>
    <property type="evidence" value="ECO:0007669"/>
    <property type="project" value="InterPro"/>
</dbReference>
<dbReference type="EMBL" id="JH668383">
    <property type="protein sequence ID" value="KAG6450127.1"/>
    <property type="molecule type" value="Genomic_DNA"/>
</dbReference>
<gene>
    <name evidence="3" type="ORF">O3G_MSEX006407</name>
</gene>
<dbReference type="CDD" id="cd00199">
    <property type="entry name" value="WAP"/>
    <property type="match status" value="1"/>
</dbReference>
<feature type="signal peptide" evidence="1">
    <location>
        <begin position="1"/>
        <end position="22"/>
    </location>
</feature>
<dbReference type="AlphaFoldDB" id="A0A922CKB9"/>
<dbReference type="Pfam" id="PF00095">
    <property type="entry name" value="WAP"/>
    <property type="match status" value="1"/>
</dbReference>
<keyword evidence="4" id="KW-1185">Reference proteome</keyword>
<organism evidence="3 4">
    <name type="scientific">Manduca sexta</name>
    <name type="common">Tobacco hawkmoth</name>
    <name type="synonym">Tobacco hornworm</name>
    <dbReference type="NCBI Taxonomy" id="7130"/>
    <lineage>
        <taxon>Eukaryota</taxon>
        <taxon>Metazoa</taxon>
        <taxon>Ecdysozoa</taxon>
        <taxon>Arthropoda</taxon>
        <taxon>Hexapoda</taxon>
        <taxon>Insecta</taxon>
        <taxon>Pterygota</taxon>
        <taxon>Neoptera</taxon>
        <taxon>Endopterygota</taxon>
        <taxon>Lepidoptera</taxon>
        <taxon>Glossata</taxon>
        <taxon>Ditrysia</taxon>
        <taxon>Bombycoidea</taxon>
        <taxon>Sphingidae</taxon>
        <taxon>Sphinginae</taxon>
        <taxon>Sphingini</taxon>
        <taxon>Manduca</taxon>
    </lineage>
</organism>
<dbReference type="GO" id="GO:0005576">
    <property type="term" value="C:extracellular region"/>
    <property type="evidence" value="ECO:0007669"/>
    <property type="project" value="InterPro"/>
</dbReference>
<comment type="caution">
    <text evidence="3">The sequence shown here is derived from an EMBL/GenBank/DDBJ whole genome shotgun (WGS) entry which is preliminary data.</text>
</comment>
<proteinExistence type="predicted"/>
<reference evidence="3" key="1">
    <citation type="journal article" date="2016" name="Insect Biochem. Mol. Biol.">
        <title>Multifaceted biological insights from a draft genome sequence of the tobacco hornworm moth, Manduca sexta.</title>
        <authorList>
            <person name="Kanost M.R."/>
            <person name="Arrese E.L."/>
            <person name="Cao X."/>
            <person name="Chen Y.R."/>
            <person name="Chellapilla S."/>
            <person name="Goldsmith M.R."/>
            <person name="Grosse-Wilde E."/>
            <person name="Heckel D.G."/>
            <person name="Herndon N."/>
            <person name="Jiang H."/>
            <person name="Papanicolaou A."/>
            <person name="Qu J."/>
            <person name="Soulages J.L."/>
            <person name="Vogel H."/>
            <person name="Walters J."/>
            <person name="Waterhouse R.M."/>
            <person name="Ahn S.J."/>
            <person name="Almeida F.C."/>
            <person name="An C."/>
            <person name="Aqrawi P."/>
            <person name="Bretschneider A."/>
            <person name="Bryant W.B."/>
            <person name="Bucks S."/>
            <person name="Chao H."/>
            <person name="Chevignon G."/>
            <person name="Christen J.M."/>
            <person name="Clarke D.F."/>
            <person name="Dittmer N.T."/>
            <person name="Ferguson L.C.F."/>
            <person name="Garavelou S."/>
            <person name="Gordon K.H.J."/>
            <person name="Gunaratna R.T."/>
            <person name="Han Y."/>
            <person name="Hauser F."/>
            <person name="He Y."/>
            <person name="Heidel-Fischer H."/>
            <person name="Hirsh A."/>
            <person name="Hu Y."/>
            <person name="Jiang H."/>
            <person name="Kalra D."/>
            <person name="Klinner C."/>
            <person name="Konig C."/>
            <person name="Kovar C."/>
            <person name="Kroll A.R."/>
            <person name="Kuwar S.S."/>
            <person name="Lee S.L."/>
            <person name="Lehman R."/>
            <person name="Li K."/>
            <person name="Li Z."/>
            <person name="Liang H."/>
            <person name="Lovelace S."/>
            <person name="Lu Z."/>
            <person name="Mansfield J.H."/>
            <person name="McCulloch K.J."/>
            <person name="Mathew T."/>
            <person name="Morton B."/>
            <person name="Muzny D.M."/>
            <person name="Neunemann D."/>
            <person name="Ongeri F."/>
            <person name="Pauchet Y."/>
            <person name="Pu L.L."/>
            <person name="Pyrousis I."/>
            <person name="Rao X.J."/>
            <person name="Redding A."/>
            <person name="Roesel C."/>
            <person name="Sanchez-Gracia A."/>
            <person name="Schaack S."/>
            <person name="Shukla A."/>
            <person name="Tetreau G."/>
            <person name="Wang Y."/>
            <person name="Xiong G.H."/>
            <person name="Traut W."/>
            <person name="Walsh T.K."/>
            <person name="Worley K.C."/>
            <person name="Wu D."/>
            <person name="Wu W."/>
            <person name="Wu Y.Q."/>
            <person name="Zhang X."/>
            <person name="Zou Z."/>
            <person name="Zucker H."/>
            <person name="Briscoe A.D."/>
            <person name="Burmester T."/>
            <person name="Clem R.J."/>
            <person name="Feyereisen R."/>
            <person name="Grimmelikhuijzen C.J.P."/>
            <person name="Hamodrakas S.J."/>
            <person name="Hansson B.S."/>
            <person name="Huguet E."/>
            <person name="Jermiin L.S."/>
            <person name="Lan Q."/>
            <person name="Lehman H.K."/>
            <person name="Lorenzen M."/>
            <person name="Merzendorfer H."/>
            <person name="Michalopoulos I."/>
            <person name="Morton D.B."/>
            <person name="Muthukrishnan S."/>
            <person name="Oakeshott J.G."/>
            <person name="Palmer W."/>
            <person name="Park Y."/>
            <person name="Passarelli A.L."/>
            <person name="Rozas J."/>
            <person name="Schwartz L.M."/>
            <person name="Smith W."/>
            <person name="Southgate A."/>
            <person name="Vilcinskas A."/>
            <person name="Vogt R."/>
            <person name="Wang P."/>
            <person name="Werren J."/>
            <person name="Yu X.Q."/>
            <person name="Zhou J.J."/>
            <person name="Brown S.J."/>
            <person name="Scherer S.E."/>
            <person name="Richards S."/>
            <person name="Blissard G.W."/>
        </authorList>
    </citation>
    <scope>NUCLEOTIDE SEQUENCE</scope>
</reference>
<dbReference type="InterPro" id="IPR008197">
    <property type="entry name" value="WAP_dom"/>
</dbReference>
<dbReference type="FunFam" id="4.10.75.10:FF:000001">
    <property type="entry name" value="Anosmin 1"/>
    <property type="match status" value="1"/>
</dbReference>